<comment type="caution">
    <text evidence="2">The sequence shown here is derived from an EMBL/GenBank/DDBJ whole genome shotgun (WGS) entry which is preliminary data.</text>
</comment>
<sequence length="530" mass="55666">MAGRGHGFVPQTPDLFTPFCRIDRRERTSYFKVPEELARVDVDIKEDAKEDAQEDARRYYSPDFIGSALGGLSPPGTPDESPEKSEPKKQPQYFEYTARCGTVRNRTFPAGFSPPDITPISPHTKRAGFVLDAFSTQQPSPPPPAPQTPALGANPVRPPRIRRQVAAASSGHWDSDAVLMSQPDMTTPDETTSEEPISYMYPYSPSRSTRASTATTTSLATANTSATSNTATTNATVLSDATIKPRQSTSSIATSSTTTALPRTSITSFHRPLSSPHRNSTGNSTTANSPSSPSKPTPPVTPGKTANTALRRVRRESTRSEARSLPESTYTAGSTGSGGTSSSGPPKPRDWFRVRMDQIMADDVGGAAVGGIAQLPPPSPVPPAGGSSPSVGTAAGVAAATATGAVGSDHAPPRSLRSTHSNESTHSHSHNHPATQHQHRDGRAPAAAGASSTRPVAHTAASAGDVVGGPEFVWDVPEHLPGSPLCPLSPKHRGGGRGICVYHGRRKTQRTAEGSSSVDDGLDMIDGRGR</sequence>
<proteinExistence type="predicted"/>
<feature type="region of interest" description="Disordered" evidence="1">
    <location>
        <begin position="506"/>
        <end position="530"/>
    </location>
</feature>
<feature type="region of interest" description="Disordered" evidence="1">
    <location>
        <begin position="368"/>
        <end position="461"/>
    </location>
</feature>
<feature type="region of interest" description="Disordered" evidence="1">
    <location>
        <begin position="168"/>
        <end position="228"/>
    </location>
</feature>
<evidence type="ECO:0000313" key="2">
    <source>
        <dbReference type="EMBL" id="KAK7539695.1"/>
    </source>
</evidence>
<dbReference type="RefSeq" id="XP_066656966.1">
    <property type="nucleotide sequence ID" value="XM_066799756.1"/>
</dbReference>
<gene>
    <name evidence="2" type="ORF">J3D65DRAFT_619487</name>
</gene>
<evidence type="ECO:0000256" key="1">
    <source>
        <dbReference type="SAM" id="MobiDB-lite"/>
    </source>
</evidence>
<organism evidence="2 3">
    <name type="scientific">Phyllosticta citribraziliensis</name>
    <dbReference type="NCBI Taxonomy" id="989973"/>
    <lineage>
        <taxon>Eukaryota</taxon>
        <taxon>Fungi</taxon>
        <taxon>Dikarya</taxon>
        <taxon>Ascomycota</taxon>
        <taxon>Pezizomycotina</taxon>
        <taxon>Dothideomycetes</taxon>
        <taxon>Dothideomycetes incertae sedis</taxon>
        <taxon>Botryosphaeriales</taxon>
        <taxon>Phyllostictaceae</taxon>
        <taxon>Phyllosticta</taxon>
    </lineage>
</organism>
<feature type="region of interest" description="Disordered" evidence="1">
    <location>
        <begin position="242"/>
        <end position="350"/>
    </location>
</feature>
<accession>A0ABR1LWY7</accession>
<dbReference type="EMBL" id="JBBPEH010000004">
    <property type="protein sequence ID" value="KAK7539695.1"/>
    <property type="molecule type" value="Genomic_DNA"/>
</dbReference>
<evidence type="ECO:0000313" key="3">
    <source>
        <dbReference type="Proteomes" id="UP001360953"/>
    </source>
</evidence>
<dbReference type="GeneID" id="92032662"/>
<feature type="compositionally biased region" description="Basic and acidic residues" evidence="1">
    <location>
        <begin position="315"/>
        <end position="324"/>
    </location>
</feature>
<name>A0ABR1LWY7_9PEZI</name>
<feature type="compositionally biased region" description="Low complexity" evidence="1">
    <location>
        <begin position="384"/>
        <end position="408"/>
    </location>
</feature>
<reference evidence="2 3" key="1">
    <citation type="submission" date="2024-04" db="EMBL/GenBank/DDBJ databases">
        <title>Phyllosticta paracitricarpa is synonymous to the EU quarantine fungus P. citricarpa based on phylogenomic analyses.</title>
        <authorList>
            <consortium name="Lawrence Berkeley National Laboratory"/>
            <person name="Van ingen-buijs V.A."/>
            <person name="Van westerhoven A.C."/>
            <person name="Haridas S."/>
            <person name="Skiadas P."/>
            <person name="Martin F."/>
            <person name="Groenewald J.Z."/>
            <person name="Crous P.W."/>
            <person name="Seidl M.F."/>
        </authorList>
    </citation>
    <scope>NUCLEOTIDE SEQUENCE [LARGE SCALE GENOMIC DNA]</scope>
    <source>
        <strain evidence="2 3">CPC 17464</strain>
    </source>
</reference>
<feature type="compositionally biased region" description="Low complexity" evidence="1">
    <location>
        <begin position="248"/>
        <end position="260"/>
    </location>
</feature>
<feature type="region of interest" description="Disordered" evidence="1">
    <location>
        <begin position="135"/>
        <end position="156"/>
    </location>
</feature>
<feature type="region of interest" description="Disordered" evidence="1">
    <location>
        <begin position="46"/>
        <end position="92"/>
    </location>
</feature>
<feature type="compositionally biased region" description="Basic and acidic residues" evidence="1">
    <location>
        <begin position="46"/>
        <end position="60"/>
    </location>
</feature>
<feature type="compositionally biased region" description="Low complexity" evidence="1">
    <location>
        <begin position="280"/>
        <end position="292"/>
    </location>
</feature>
<dbReference type="Proteomes" id="UP001360953">
    <property type="component" value="Unassembled WGS sequence"/>
</dbReference>
<protein>
    <submittedName>
        <fullName evidence="2">Uncharacterized protein</fullName>
    </submittedName>
</protein>
<keyword evidence="3" id="KW-1185">Reference proteome</keyword>
<feature type="compositionally biased region" description="Low complexity" evidence="1">
    <location>
        <begin position="206"/>
        <end position="228"/>
    </location>
</feature>